<organism evidence="2 3">
    <name type="scientific">Nitratidesulfovibrio oxamicus</name>
    <dbReference type="NCBI Taxonomy" id="32016"/>
    <lineage>
        <taxon>Bacteria</taxon>
        <taxon>Pseudomonadati</taxon>
        <taxon>Thermodesulfobacteriota</taxon>
        <taxon>Desulfovibrionia</taxon>
        <taxon>Desulfovibrionales</taxon>
        <taxon>Desulfovibrionaceae</taxon>
        <taxon>Nitratidesulfovibrio</taxon>
    </lineage>
</organism>
<evidence type="ECO:0000256" key="1">
    <source>
        <dbReference type="SAM" id="MobiDB-lite"/>
    </source>
</evidence>
<gene>
    <name evidence="2" type="ORF">FVW20_15985</name>
</gene>
<comment type="caution">
    <text evidence="2">The sequence shown here is derived from an EMBL/GenBank/DDBJ whole genome shotgun (WGS) entry which is preliminary data.</text>
</comment>
<name>A0ABS0J7N1_9BACT</name>
<protein>
    <submittedName>
        <fullName evidence="2">Uncharacterized protein</fullName>
    </submittedName>
</protein>
<dbReference type="EMBL" id="VRYY01000592">
    <property type="protein sequence ID" value="MBG3878468.1"/>
    <property type="molecule type" value="Genomic_DNA"/>
</dbReference>
<reference evidence="2 3" key="1">
    <citation type="submission" date="2019-08" db="EMBL/GenBank/DDBJ databases">
        <authorList>
            <person name="Luo N."/>
        </authorList>
    </citation>
    <scope>NUCLEOTIDE SEQUENCE [LARGE SCALE GENOMIC DNA]</scope>
    <source>
        <strain evidence="2 3">NCIMB 9442</strain>
    </source>
</reference>
<evidence type="ECO:0000313" key="2">
    <source>
        <dbReference type="EMBL" id="MBG3878468.1"/>
    </source>
</evidence>
<dbReference type="RefSeq" id="WP_012612798.1">
    <property type="nucleotide sequence ID" value="NZ_VRYY01000592.1"/>
</dbReference>
<sequence length="142" mass="16240">MDAKPYMSGLFALAGAVIGATAAIGTQVYESRQADLRHVRGLAYEAAIEEWRIKVETIRSMGAYDSLPYFEDILLRHMAYASLVYHHAPDKLSKQKRDDFLEYLFDENAKRHDERIKKSPSAEEIHASEQDSDNKTKKRTHP</sequence>
<feature type="region of interest" description="Disordered" evidence="1">
    <location>
        <begin position="112"/>
        <end position="142"/>
    </location>
</feature>
<keyword evidence="3" id="KW-1185">Reference proteome</keyword>
<feature type="compositionally biased region" description="Basic and acidic residues" evidence="1">
    <location>
        <begin position="112"/>
        <end position="135"/>
    </location>
</feature>
<proteinExistence type="predicted"/>
<evidence type="ECO:0000313" key="3">
    <source>
        <dbReference type="Proteomes" id="UP001194469"/>
    </source>
</evidence>
<dbReference type="Proteomes" id="UP001194469">
    <property type="component" value="Unassembled WGS sequence"/>
</dbReference>
<accession>A0ABS0J7N1</accession>